<feature type="transmembrane region" description="Helical" evidence="1">
    <location>
        <begin position="82"/>
        <end position="102"/>
    </location>
</feature>
<keyword evidence="3" id="KW-1185">Reference proteome</keyword>
<name>A0A1W0E841_9MICR</name>
<keyword evidence="1" id="KW-0472">Membrane</keyword>
<dbReference type="VEuPathDB" id="MicrosporidiaDB:EHP00_781"/>
<evidence type="ECO:0000256" key="1">
    <source>
        <dbReference type="SAM" id="Phobius"/>
    </source>
</evidence>
<organism evidence="2 3">
    <name type="scientific">Ecytonucleospora hepatopenaei</name>
    <dbReference type="NCBI Taxonomy" id="646526"/>
    <lineage>
        <taxon>Eukaryota</taxon>
        <taxon>Fungi</taxon>
        <taxon>Fungi incertae sedis</taxon>
        <taxon>Microsporidia</taxon>
        <taxon>Enterocytozoonidae</taxon>
        <taxon>Ecytonucleospora</taxon>
    </lineage>
</organism>
<proteinExistence type="predicted"/>
<gene>
    <name evidence="2" type="ORF">EHP00_781</name>
</gene>
<keyword evidence="1" id="KW-0812">Transmembrane</keyword>
<evidence type="ECO:0000313" key="2">
    <source>
        <dbReference type="EMBL" id="OQS55319.1"/>
    </source>
</evidence>
<dbReference type="EMBL" id="MNPJ01000011">
    <property type="protein sequence ID" value="OQS55319.1"/>
    <property type="molecule type" value="Genomic_DNA"/>
</dbReference>
<accession>A0A1W0E841</accession>
<keyword evidence="1" id="KW-1133">Transmembrane helix</keyword>
<sequence>MLLVFLQYVINMFMPLHPLYIHEKEDTVTEKTTTHTTPTTTIPTTESSKAPITTEVINSCDMNAFSLKNDLCSEMSNGHLNYIYLGVAIIFIIILCFIAFFIKRRFKRTREYDQSIPLPPVPIV</sequence>
<comment type="caution">
    <text evidence="2">The sequence shown here is derived from an EMBL/GenBank/DDBJ whole genome shotgun (WGS) entry which is preliminary data.</text>
</comment>
<dbReference type="AlphaFoldDB" id="A0A1W0E841"/>
<reference evidence="2 3" key="1">
    <citation type="journal article" date="2017" name="Environ. Microbiol.">
        <title>Decay of the glycolytic pathway and adaptation to intranuclear parasitism within Enterocytozoonidae microsporidia.</title>
        <authorList>
            <person name="Wiredu Boakye D."/>
            <person name="Jaroenlak P."/>
            <person name="Prachumwat A."/>
            <person name="Williams T.A."/>
            <person name="Bateman K.S."/>
            <person name="Itsathitphaisarn O."/>
            <person name="Sritunyalucksana K."/>
            <person name="Paszkiewicz K.H."/>
            <person name="Moore K.A."/>
            <person name="Stentiford G.D."/>
            <person name="Williams B.A."/>
        </authorList>
    </citation>
    <scope>NUCLEOTIDE SEQUENCE [LARGE SCALE GENOMIC DNA]</scope>
    <source>
        <strain evidence="2 3">TH1</strain>
    </source>
</reference>
<protein>
    <submittedName>
        <fullName evidence="2">Uncharacterized protein</fullName>
    </submittedName>
</protein>
<dbReference type="Proteomes" id="UP000192758">
    <property type="component" value="Unassembled WGS sequence"/>
</dbReference>
<evidence type="ECO:0000313" key="3">
    <source>
        <dbReference type="Proteomes" id="UP000192758"/>
    </source>
</evidence>